<reference evidence="2" key="1">
    <citation type="submission" date="2015-09" db="EMBL/GenBank/DDBJ databases">
        <title>De novo assembly of Pectinophora gossypiella (Pink Bollworm) gut transcriptome.</title>
        <authorList>
            <person name="Tassone E.E."/>
        </authorList>
    </citation>
    <scope>NUCLEOTIDE SEQUENCE</scope>
</reference>
<gene>
    <name evidence="2" type="ORF">g.7823</name>
    <name evidence="3" type="ORF">g.7825</name>
</gene>
<keyword evidence="1" id="KW-0732">Signal</keyword>
<name>A0A1E1W385_PECGO</name>
<dbReference type="AlphaFoldDB" id="A0A1E1W385"/>
<dbReference type="EMBL" id="GDQN01009618">
    <property type="protein sequence ID" value="JAT81436.1"/>
    <property type="molecule type" value="Transcribed_RNA"/>
</dbReference>
<protein>
    <submittedName>
        <fullName evidence="2">Uncharacterized protein</fullName>
    </submittedName>
</protein>
<feature type="chain" id="PRO_5009115140" evidence="1">
    <location>
        <begin position="22"/>
        <end position="215"/>
    </location>
</feature>
<evidence type="ECO:0000313" key="3">
    <source>
        <dbReference type="EMBL" id="JAT89449.1"/>
    </source>
</evidence>
<dbReference type="OrthoDB" id="7461104at2759"/>
<evidence type="ECO:0000256" key="1">
    <source>
        <dbReference type="SAM" id="SignalP"/>
    </source>
</evidence>
<organism evidence="2">
    <name type="scientific">Pectinophora gossypiella</name>
    <name type="common">Cotton pink bollworm</name>
    <name type="synonym">Depressaria gossypiella</name>
    <dbReference type="NCBI Taxonomy" id="13191"/>
    <lineage>
        <taxon>Eukaryota</taxon>
        <taxon>Metazoa</taxon>
        <taxon>Ecdysozoa</taxon>
        <taxon>Arthropoda</taxon>
        <taxon>Hexapoda</taxon>
        <taxon>Insecta</taxon>
        <taxon>Pterygota</taxon>
        <taxon>Neoptera</taxon>
        <taxon>Endopterygota</taxon>
        <taxon>Lepidoptera</taxon>
        <taxon>Glossata</taxon>
        <taxon>Ditrysia</taxon>
        <taxon>Gelechioidea</taxon>
        <taxon>Gelechiidae</taxon>
        <taxon>Apatetrinae</taxon>
        <taxon>Pectinophora</taxon>
    </lineage>
</organism>
<proteinExistence type="predicted"/>
<accession>A0A1E1W385</accession>
<dbReference type="EMBL" id="GDQN01001605">
    <property type="protein sequence ID" value="JAT89449.1"/>
    <property type="molecule type" value="Transcribed_RNA"/>
</dbReference>
<sequence>MIMYLETIVVFLAVVTRPCVGKPVAEDASVVSVYTTLPTTAGTGGLDVYQQIATNLAERFSDHIYGFLGIEKNNTENETTTKKAWGKIELLDDSETTPNMEENEIETRDTEELSVEALNNKHDKKPEKVTLFNSYLPVSSHYEVNETNKEINETNESEYETNNQSEVELDDPITLDDVDIDSVKSEGVVIFVLEFLGSLWQLAWGAITSIFSPSS</sequence>
<evidence type="ECO:0000313" key="2">
    <source>
        <dbReference type="EMBL" id="JAT81436.1"/>
    </source>
</evidence>
<feature type="signal peptide" evidence="1">
    <location>
        <begin position="1"/>
        <end position="21"/>
    </location>
</feature>